<evidence type="ECO:0000256" key="5">
    <source>
        <dbReference type="ARBA" id="ARBA00022679"/>
    </source>
</evidence>
<dbReference type="InterPro" id="IPR036890">
    <property type="entry name" value="HATPase_C_sf"/>
</dbReference>
<dbReference type="SMART" id="SM01231">
    <property type="entry name" value="H-kinase_dim"/>
    <property type="match status" value="1"/>
</dbReference>
<evidence type="ECO:0000256" key="7">
    <source>
        <dbReference type="ARBA" id="ARBA00023012"/>
    </source>
</evidence>
<keyword evidence="14" id="KW-1185">Reference proteome</keyword>
<organism evidence="13 14">
    <name type="scientific">Novosphingobium mathurense</name>
    <dbReference type="NCBI Taxonomy" id="428990"/>
    <lineage>
        <taxon>Bacteria</taxon>
        <taxon>Pseudomonadati</taxon>
        <taxon>Pseudomonadota</taxon>
        <taxon>Alphaproteobacteria</taxon>
        <taxon>Sphingomonadales</taxon>
        <taxon>Sphingomonadaceae</taxon>
        <taxon>Novosphingobium</taxon>
    </lineage>
</organism>
<gene>
    <name evidence="13" type="ORF">SAMN06295987_104333</name>
</gene>
<dbReference type="SMART" id="SM00260">
    <property type="entry name" value="CheW"/>
    <property type="match status" value="1"/>
</dbReference>
<dbReference type="InterPro" id="IPR036641">
    <property type="entry name" value="HPT_dom_sf"/>
</dbReference>
<dbReference type="GO" id="GO:0006935">
    <property type="term" value="P:chemotaxis"/>
    <property type="evidence" value="ECO:0007669"/>
    <property type="project" value="InterPro"/>
</dbReference>
<dbReference type="Pfam" id="PF01627">
    <property type="entry name" value="Hpt"/>
    <property type="match status" value="1"/>
</dbReference>
<keyword evidence="5" id="KW-0808">Transferase</keyword>
<dbReference type="InterPro" id="IPR008207">
    <property type="entry name" value="Sig_transdc_His_kin_Hpt_dom"/>
</dbReference>
<dbReference type="InterPro" id="IPR051315">
    <property type="entry name" value="Bact_Chemotaxis_CheA"/>
</dbReference>
<evidence type="ECO:0000256" key="9">
    <source>
        <dbReference type="PROSITE-ProRule" id="PRU00110"/>
    </source>
</evidence>
<evidence type="ECO:0000313" key="14">
    <source>
        <dbReference type="Proteomes" id="UP000190989"/>
    </source>
</evidence>
<feature type="modified residue" description="Phosphohistidine" evidence="9">
    <location>
        <position position="44"/>
    </location>
</feature>
<dbReference type="Pfam" id="PF02518">
    <property type="entry name" value="HATPase_c"/>
    <property type="match status" value="1"/>
</dbReference>
<dbReference type="InterPro" id="IPR004358">
    <property type="entry name" value="Sig_transdc_His_kin-like_C"/>
</dbReference>
<keyword evidence="7" id="KW-0902">Two-component regulatory system</keyword>
<evidence type="ECO:0000256" key="2">
    <source>
        <dbReference type="ARBA" id="ARBA00012438"/>
    </source>
</evidence>
<evidence type="ECO:0000259" key="11">
    <source>
        <dbReference type="PROSITE" id="PS50851"/>
    </source>
</evidence>
<name>A0A1U6I7U8_9SPHN</name>
<dbReference type="SUPFAM" id="SSF47226">
    <property type="entry name" value="Histidine-containing phosphotransfer domain, HPT domain"/>
    <property type="match status" value="1"/>
</dbReference>
<feature type="domain" description="HPt" evidence="12">
    <location>
        <begin position="1"/>
        <end position="101"/>
    </location>
</feature>
<dbReference type="SUPFAM" id="SSF50341">
    <property type="entry name" value="CheW-like"/>
    <property type="match status" value="1"/>
</dbReference>
<dbReference type="SMART" id="SM00387">
    <property type="entry name" value="HATPase_c"/>
    <property type="match status" value="1"/>
</dbReference>
<comment type="catalytic activity">
    <reaction evidence="1">
        <text>ATP + protein L-histidine = ADP + protein N-phospho-L-histidine.</text>
        <dbReference type="EC" id="2.7.13.3"/>
    </reaction>
</comment>
<dbReference type="FunFam" id="3.30.565.10:FF:000016">
    <property type="entry name" value="Chemotaxis protein CheA, putative"/>
    <property type="match status" value="1"/>
</dbReference>
<dbReference type="EMBL" id="FVZE01000004">
    <property type="protein sequence ID" value="SLK04067.1"/>
    <property type="molecule type" value="Genomic_DNA"/>
</dbReference>
<keyword evidence="6 13" id="KW-0418">Kinase</keyword>
<feature type="domain" description="Histidine kinase" evidence="10">
    <location>
        <begin position="146"/>
        <end position="397"/>
    </location>
</feature>
<dbReference type="RefSeq" id="WP_079730968.1">
    <property type="nucleotide sequence ID" value="NZ_FVZE01000004.1"/>
</dbReference>
<evidence type="ECO:0000259" key="10">
    <source>
        <dbReference type="PROSITE" id="PS50109"/>
    </source>
</evidence>
<dbReference type="PANTHER" id="PTHR43395:SF1">
    <property type="entry name" value="CHEMOTAXIS PROTEIN CHEA"/>
    <property type="match status" value="1"/>
</dbReference>
<evidence type="ECO:0000256" key="8">
    <source>
        <dbReference type="ARBA" id="ARBA00035100"/>
    </source>
</evidence>
<reference evidence="14" key="1">
    <citation type="submission" date="2017-02" db="EMBL/GenBank/DDBJ databases">
        <authorList>
            <person name="Varghese N."/>
            <person name="Submissions S."/>
        </authorList>
    </citation>
    <scope>NUCLEOTIDE SEQUENCE [LARGE SCALE GENOMIC DNA]</scope>
    <source>
        <strain evidence="14">SM117</strain>
    </source>
</reference>
<evidence type="ECO:0000256" key="1">
    <source>
        <dbReference type="ARBA" id="ARBA00000085"/>
    </source>
</evidence>
<dbReference type="CDD" id="cd00088">
    <property type="entry name" value="HPT"/>
    <property type="match status" value="1"/>
</dbReference>
<dbReference type="STRING" id="428990.SAMN06295987_104333"/>
<dbReference type="InterPro" id="IPR005467">
    <property type="entry name" value="His_kinase_dom"/>
</dbReference>
<evidence type="ECO:0000256" key="4">
    <source>
        <dbReference type="ARBA" id="ARBA00022553"/>
    </source>
</evidence>
<dbReference type="PRINTS" id="PR00344">
    <property type="entry name" value="BCTRLSENSOR"/>
</dbReference>
<dbReference type="Pfam" id="PF02895">
    <property type="entry name" value="H-kinase_dim"/>
    <property type="match status" value="1"/>
</dbReference>
<dbReference type="PROSITE" id="PS50851">
    <property type="entry name" value="CHEW"/>
    <property type="match status" value="1"/>
</dbReference>
<dbReference type="InterPro" id="IPR036061">
    <property type="entry name" value="CheW-like_dom_sf"/>
</dbReference>
<protein>
    <recommendedName>
        <fullName evidence="3">Chemotaxis protein CheA</fullName>
        <ecNumber evidence="2">2.7.13.3</ecNumber>
    </recommendedName>
</protein>
<feature type="domain" description="CheW-like" evidence="11">
    <location>
        <begin position="399"/>
        <end position="535"/>
    </location>
</feature>
<dbReference type="Gene3D" id="2.30.30.40">
    <property type="entry name" value="SH3 Domains"/>
    <property type="match status" value="1"/>
</dbReference>
<dbReference type="PROSITE" id="PS50894">
    <property type="entry name" value="HPT"/>
    <property type="match status" value="1"/>
</dbReference>
<dbReference type="Gene3D" id="3.30.565.10">
    <property type="entry name" value="Histidine kinase-like ATPase, C-terminal domain"/>
    <property type="match status" value="1"/>
</dbReference>
<dbReference type="SMART" id="SM00073">
    <property type="entry name" value="HPT"/>
    <property type="match status" value="1"/>
</dbReference>
<sequence>MDDLFADFLAETREMLEALGGELIAWEDDPGDRARLDAIFRFFHTVKGNCGFFDFPRLEALSHAVEDVLADVRADRRKPDSMLVSAVLGIIDRIGDMVDTFEGGSEFPEGGDQALIAALAPQGDGSNDPLRLAALNDELAQSKVPAGRRTIRLPVELLDRVMSGVSDMVLARNELARRLRETSLEASVHEPFDRLSSIIADVRDAMTRTRMQCLEGLFSSFPRLVRDLSAELDKQVQIEIDGADVELDREMIEVIRNPLTHLIRNAIDHGIEAPAARLSTGKRPVGRLCVGARQSGNQILIDIVDDGCGINEAKLVDKALAAGIVDPVTIGRMSAQDRLSLIFEPGLSTAETVTAISGRGVGMDVVRASIERVGGSIEVDSTPGQGTRLTLRVPLTLTIIPALTVSIAGQKFAIPRSAIEEIAQVETGGTEITRHGGTMLVKIRDSRLPCVVLADLLGCETDAADDDRTLIVLRLGGGELFVLAVDCLHTHEELVVKPAAPAIIATGLYAGTTLTEDGLPMLLLEVNGLAKVAGLQLDALERSARHDAHEASGAVRTTPVLLFIGLDGRRKAIPMAVVDRLDEVEIDAVETEGERMLVVVGDRILPLAGADLAELPEVSLRLFRLTDGMREIGYAIRDALGVRQIDAELLAAEADGEAEGVLLIDGEAATLISPYRLFARHAAVPVRDELPLCHLPAGDTWLQNFVRPMVEAAGYRVVEAAEAELDLAIIAQPGESGPAGARQVIRLRSSAMEAPDDPDSIYRYDHTGLLSALRQSGGRIRL</sequence>
<evidence type="ECO:0000313" key="13">
    <source>
        <dbReference type="EMBL" id="SLK04067.1"/>
    </source>
</evidence>
<dbReference type="InterPro" id="IPR004105">
    <property type="entry name" value="CheA-like_dim"/>
</dbReference>
<dbReference type="PANTHER" id="PTHR43395">
    <property type="entry name" value="SENSOR HISTIDINE KINASE CHEA"/>
    <property type="match status" value="1"/>
</dbReference>
<dbReference type="Pfam" id="PF01584">
    <property type="entry name" value="CheW"/>
    <property type="match status" value="1"/>
</dbReference>
<evidence type="ECO:0000259" key="12">
    <source>
        <dbReference type="PROSITE" id="PS50894"/>
    </source>
</evidence>
<keyword evidence="4 9" id="KW-0597">Phosphoprotein</keyword>
<dbReference type="GO" id="GO:0005737">
    <property type="term" value="C:cytoplasm"/>
    <property type="evidence" value="ECO:0007669"/>
    <property type="project" value="InterPro"/>
</dbReference>
<dbReference type="EC" id="2.7.13.3" evidence="2"/>
<dbReference type="AlphaFoldDB" id="A0A1U6I7U8"/>
<dbReference type="PROSITE" id="PS50109">
    <property type="entry name" value="HIS_KIN"/>
    <property type="match status" value="1"/>
</dbReference>
<evidence type="ECO:0000256" key="6">
    <source>
        <dbReference type="ARBA" id="ARBA00022777"/>
    </source>
</evidence>
<dbReference type="GO" id="GO:0000155">
    <property type="term" value="F:phosphorelay sensor kinase activity"/>
    <property type="evidence" value="ECO:0007669"/>
    <property type="project" value="InterPro"/>
</dbReference>
<dbReference type="InterPro" id="IPR002545">
    <property type="entry name" value="CheW-lke_dom"/>
</dbReference>
<dbReference type="Proteomes" id="UP000190989">
    <property type="component" value="Unassembled WGS sequence"/>
</dbReference>
<comment type="function">
    <text evidence="8">Involved in the transmission of sensory signals from the chemoreceptors to the flagellar motors. CheA is autophosphorylated; it can transfer its phosphate group to either CheB or CheY.</text>
</comment>
<dbReference type="InterPro" id="IPR003594">
    <property type="entry name" value="HATPase_dom"/>
</dbReference>
<dbReference type="SUPFAM" id="SSF55874">
    <property type="entry name" value="ATPase domain of HSP90 chaperone/DNA topoisomerase II/histidine kinase"/>
    <property type="match status" value="1"/>
</dbReference>
<evidence type="ECO:0000256" key="3">
    <source>
        <dbReference type="ARBA" id="ARBA00021495"/>
    </source>
</evidence>
<proteinExistence type="predicted"/>
<accession>A0A1U6I7U8</accession>
<dbReference type="Gene3D" id="1.20.120.160">
    <property type="entry name" value="HPT domain"/>
    <property type="match status" value="1"/>
</dbReference>